<protein>
    <submittedName>
        <fullName evidence="7">GTPase IMAP family member 7-like</fullName>
    </submittedName>
</protein>
<dbReference type="InterPro" id="IPR045058">
    <property type="entry name" value="GIMA/IAN/Toc"/>
</dbReference>
<dbReference type="GO" id="GO:0005525">
    <property type="term" value="F:GTP binding"/>
    <property type="evidence" value="ECO:0007669"/>
    <property type="project" value="UniProtKB-KW"/>
</dbReference>
<keyword evidence="2" id="KW-0547">Nucleotide-binding</keyword>
<dbReference type="SUPFAM" id="SSF52540">
    <property type="entry name" value="P-loop containing nucleoside triphosphate hydrolases"/>
    <property type="match status" value="1"/>
</dbReference>
<keyword evidence="4" id="KW-1133">Transmembrane helix</keyword>
<keyword evidence="4" id="KW-0472">Membrane</keyword>
<organism evidence="6 7">
    <name type="scientific">Chanos chanos</name>
    <name type="common">Milkfish</name>
    <name type="synonym">Mugil chanos</name>
    <dbReference type="NCBI Taxonomy" id="29144"/>
    <lineage>
        <taxon>Eukaryota</taxon>
        <taxon>Metazoa</taxon>
        <taxon>Chordata</taxon>
        <taxon>Craniata</taxon>
        <taxon>Vertebrata</taxon>
        <taxon>Euteleostomi</taxon>
        <taxon>Actinopterygii</taxon>
        <taxon>Neopterygii</taxon>
        <taxon>Teleostei</taxon>
        <taxon>Ostariophysi</taxon>
        <taxon>Gonorynchiformes</taxon>
        <taxon>Chanidae</taxon>
        <taxon>Chanos</taxon>
    </lineage>
</organism>
<feature type="domain" description="AIG1-type G" evidence="5">
    <location>
        <begin position="30"/>
        <end position="230"/>
    </location>
</feature>
<dbReference type="InParanoid" id="A0A6J2VWJ7"/>
<dbReference type="CDD" id="cd01852">
    <property type="entry name" value="AIG1"/>
    <property type="match status" value="1"/>
</dbReference>
<evidence type="ECO:0000313" key="7">
    <source>
        <dbReference type="RefSeq" id="XP_030636308.1"/>
    </source>
</evidence>
<keyword evidence="6" id="KW-1185">Reference proteome</keyword>
<feature type="transmembrane region" description="Helical" evidence="4">
    <location>
        <begin position="245"/>
        <end position="265"/>
    </location>
</feature>
<dbReference type="PANTHER" id="PTHR10903">
    <property type="entry name" value="GTPASE, IMAP FAMILY MEMBER-RELATED"/>
    <property type="match status" value="1"/>
</dbReference>
<dbReference type="PANTHER" id="PTHR10903:SF188">
    <property type="entry name" value="GTPASE IMAP FAMILY MEMBER 2-LIKE-RELATED"/>
    <property type="match status" value="1"/>
</dbReference>
<dbReference type="InterPro" id="IPR006703">
    <property type="entry name" value="G_AIG1"/>
</dbReference>
<dbReference type="Gene3D" id="3.40.50.300">
    <property type="entry name" value="P-loop containing nucleotide triphosphate hydrolases"/>
    <property type="match status" value="1"/>
</dbReference>
<keyword evidence="3" id="KW-0342">GTP-binding</keyword>
<sequence length="302" mass="33073">MSTETDCTYTKKLKINLPLSFYYLTELPQSPDLRIILVGKSGSGKSSTGNTILGENIFTARRALKPVTKQSERGCREIEGRTISVIDTPGIFDTSLSGKEMKAEIDRCIYMSVPGPHVFLMVIRLDVRFTEEEKKSVEWIKQNFGKEASDYIIILFTHAEQIENEEVHDWIRENADLKTLVESCGNRYCAFSNMARSDESQVTDLLEKIDAMIKDNGGRYYINKSFENIQAELESKRRMEKAKDVALGAASAVGTGAAIAGGVVLGVAGVVVLPAVLIAAGAALAAGAGISLIVKKVKEKKE</sequence>
<dbReference type="PROSITE" id="PS51720">
    <property type="entry name" value="G_AIG1"/>
    <property type="match status" value="1"/>
</dbReference>
<dbReference type="Pfam" id="PF04548">
    <property type="entry name" value="AIG1"/>
    <property type="match status" value="1"/>
</dbReference>
<evidence type="ECO:0000256" key="2">
    <source>
        <dbReference type="ARBA" id="ARBA00022741"/>
    </source>
</evidence>
<evidence type="ECO:0000256" key="4">
    <source>
        <dbReference type="SAM" id="Phobius"/>
    </source>
</evidence>
<feature type="transmembrane region" description="Helical" evidence="4">
    <location>
        <begin position="271"/>
        <end position="294"/>
    </location>
</feature>
<gene>
    <name evidence="7" type="primary">LOC115817184</name>
</gene>
<dbReference type="InterPro" id="IPR027417">
    <property type="entry name" value="P-loop_NTPase"/>
</dbReference>
<evidence type="ECO:0000259" key="5">
    <source>
        <dbReference type="PROSITE" id="PS51720"/>
    </source>
</evidence>
<dbReference type="RefSeq" id="XP_030636308.1">
    <property type="nucleotide sequence ID" value="XM_030780448.1"/>
</dbReference>
<keyword evidence="4" id="KW-0812">Transmembrane</keyword>
<dbReference type="AlphaFoldDB" id="A0A6J2VWJ7"/>
<reference evidence="7" key="1">
    <citation type="submission" date="2025-08" db="UniProtKB">
        <authorList>
            <consortium name="RefSeq"/>
        </authorList>
    </citation>
    <scope>IDENTIFICATION</scope>
</reference>
<accession>A0A6J2VWJ7</accession>
<comment type="similarity">
    <text evidence="1">Belongs to the TRAFAC class TrmE-Era-EngA-EngB-Septin-like GTPase superfamily. AIG1/Toc34/Toc159-like paraseptin GTPase family. IAN subfamily.</text>
</comment>
<evidence type="ECO:0000313" key="6">
    <source>
        <dbReference type="Proteomes" id="UP000504632"/>
    </source>
</evidence>
<dbReference type="GeneID" id="115817184"/>
<dbReference type="OrthoDB" id="5985928at2759"/>
<evidence type="ECO:0000256" key="3">
    <source>
        <dbReference type="ARBA" id="ARBA00023134"/>
    </source>
</evidence>
<evidence type="ECO:0000256" key="1">
    <source>
        <dbReference type="ARBA" id="ARBA00008535"/>
    </source>
</evidence>
<name>A0A6J2VWJ7_CHACN</name>
<dbReference type="FunFam" id="3.40.50.300:FF:000366">
    <property type="entry name" value="GTPase, IMAP family member 2"/>
    <property type="match status" value="1"/>
</dbReference>
<proteinExistence type="inferred from homology"/>
<dbReference type="Proteomes" id="UP000504632">
    <property type="component" value="Chromosome 7"/>
</dbReference>